<dbReference type="KEGG" id="aup:AsAng_0032370"/>
<dbReference type="InterPro" id="IPR000182">
    <property type="entry name" value="GNAT_dom"/>
</dbReference>
<gene>
    <name evidence="4" type="ORF">AsAng_0032370</name>
</gene>
<keyword evidence="5" id="KW-1185">Reference proteome</keyword>
<keyword evidence="1" id="KW-0808">Transferase</keyword>
<accession>A0A915YGC8</accession>
<dbReference type="Gene3D" id="3.40.630.30">
    <property type="match status" value="1"/>
</dbReference>
<name>A0A915YGC8_9BACT</name>
<dbReference type="Proteomes" id="UP001060919">
    <property type="component" value="Chromosome"/>
</dbReference>
<sequence length="176" mass="19513">MNLIIRQEVESDYASVFALIQEAFADEVYSDHREQFLVANLRKSKAFIPELSLVATIGGELAGHILLTKIEIKNAINTYGSLALAPVSVLPKFQGQGIGGELIKEAHKKAKVLGFKSIILLGHKDYYPRFGYQPTAKFGIKLPFDAPKENCMVIELVANGLEGVNGMVEYPKEFYH</sequence>
<dbReference type="PANTHER" id="PTHR43877">
    <property type="entry name" value="AMINOALKYLPHOSPHONATE N-ACETYLTRANSFERASE-RELATED-RELATED"/>
    <property type="match status" value="1"/>
</dbReference>
<evidence type="ECO:0000256" key="1">
    <source>
        <dbReference type="ARBA" id="ARBA00022679"/>
    </source>
</evidence>
<proteinExistence type="predicted"/>
<feature type="domain" description="N-acetyltransferase" evidence="3">
    <location>
        <begin position="3"/>
        <end position="157"/>
    </location>
</feature>
<dbReference type="Pfam" id="PF00583">
    <property type="entry name" value="Acetyltransf_1"/>
    <property type="match status" value="1"/>
</dbReference>
<dbReference type="GO" id="GO:0016747">
    <property type="term" value="F:acyltransferase activity, transferring groups other than amino-acyl groups"/>
    <property type="evidence" value="ECO:0007669"/>
    <property type="project" value="InterPro"/>
</dbReference>
<keyword evidence="2" id="KW-0012">Acyltransferase</keyword>
<dbReference type="AlphaFoldDB" id="A0A915YGC8"/>
<evidence type="ECO:0000256" key="2">
    <source>
        <dbReference type="ARBA" id="ARBA00023315"/>
    </source>
</evidence>
<dbReference type="RefSeq" id="WP_264787880.1">
    <property type="nucleotide sequence ID" value="NZ_AP026867.1"/>
</dbReference>
<dbReference type="PROSITE" id="PS51186">
    <property type="entry name" value="GNAT"/>
    <property type="match status" value="1"/>
</dbReference>
<reference evidence="4" key="1">
    <citation type="submission" date="2022-09" db="EMBL/GenBank/DDBJ databases">
        <title>Aureispira anguillicida sp. nov., isolated from Leptocephalus of Japanese eel Anguilla japonica.</title>
        <authorList>
            <person name="Yuasa K."/>
            <person name="Mekata T."/>
            <person name="Ikunari K."/>
        </authorList>
    </citation>
    <scope>NUCLEOTIDE SEQUENCE</scope>
    <source>
        <strain evidence="4">EL160426</strain>
    </source>
</reference>
<protein>
    <submittedName>
        <fullName evidence="4">N-acetyltransferase</fullName>
    </submittedName>
</protein>
<dbReference type="SUPFAM" id="SSF55729">
    <property type="entry name" value="Acyl-CoA N-acyltransferases (Nat)"/>
    <property type="match status" value="1"/>
</dbReference>
<dbReference type="CDD" id="cd04301">
    <property type="entry name" value="NAT_SF"/>
    <property type="match status" value="1"/>
</dbReference>
<evidence type="ECO:0000313" key="5">
    <source>
        <dbReference type="Proteomes" id="UP001060919"/>
    </source>
</evidence>
<organism evidence="4 5">
    <name type="scientific">Aureispira anguillae</name>
    <dbReference type="NCBI Taxonomy" id="2864201"/>
    <lineage>
        <taxon>Bacteria</taxon>
        <taxon>Pseudomonadati</taxon>
        <taxon>Bacteroidota</taxon>
        <taxon>Saprospiria</taxon>
        <taxon>Saprospirales</taxon>
        <taxon>Saprospiraceae</taxon>
        <taxon>Aureispira</taxon>
    </lineage>
</organism>
<evidence type="ECO:0000259" key="3">
    <source>
        <dbReference type="PROSITE" id="PS51186"/>
    </source>
</evidence>
<evidence type="ECO:0000313" key="4">
    <source>
        <dbReference type="EMBL" id="BDS12514.1"/>
    </source>
</evidence>
<dbReference type="EMBL" id="AP026867">
    <property type="protein sequence ID" value="BDS12514.1"/>
    <property type="molecule type" value="Genomic_DNA"/>
</dbReference>
<dbReference type="InterPro" id="IPR050832">
    <property type="entry name" value="Bact_Acetyltransf"/>
</dbReference>
<dbReference type="InterPro" id="IPR016181">
    <property type="entry name" value="Acyl_CoA_acyltransferase"/>
</dbReference>